<protein>
    <submittedName>
        <fullName evidence="2">Uncharacterized protein</fullName>
    </submittedName>
</protein>
<name>A0A4Q9LCZ1_9MICR</name>
<dbReference type="VEuPathDB" id="MicrosporidiaDB:CWI36_1211p0010"/>
<sequence>MVYKMKNIGVPCLMIMLIRRIRTLSVKYYFDDYILQTVSGYKNLLYSENEKDMKAIQIILFISTCIAFNIPLIPGYDFPVGKSSLVEKRKNQYESPSKLIETLDKSNLFGPSRSIFATSEFPGGTMERSFPRGYTNPLPVPDERYHLNH</sequence>
<keyword evidence="1" id="KW-1133">Transmembrane helix</keyword>
<comment type="caution">
    <text evidence="2">The sequence shown here is derived from an EMBL/GenBank/DDBJ whole genome shotgun (WGS) entry which is preliminary data.</text>
</comment>
<proteinExistence type="predicted"/>
<keyword evidence="1" id="KW-0812">Transmembrane</keyword>
<dbReference type="VEuPathDB" id="MicrosporidiaDB:CWI39_0681p0010"/>
<evidence type="ECO:0000313" key="3">
    <source>
        <dbReference type="Proteomes" id="UP000293045"/>
    </source>
</evidence>
<organism evidence="2 3">
    <name type="scientific">Hamiltosporidium magnivora</name>
    <dbReference type="NCBI Taxonomy" id="148818"/>
    <lineage>
        <taxon>Eukaryota</taxon>
        <taxon>Fungi</taxon>
        <taxon>Fungi incertae sedis</taxon>
        <taxon>Microsporidia</taxon>
        <taxon>Dubosqiidae</taxon>
        <taxon>Hamiltosporidium</taxon>
    </lineage>
</organism>
<accession>A0A4Q9LCZ1</accession>
<feature type="transmembrane region" description="Helical" evidence="1">
    <location>
        <begin position="55"/>
        <end position="73"/>
    </location>
</feature>
<evidence type="ECO:0000313" key="2">
    <source>
        <dbReference type="EMBL" id="TBU05416.1"/>
    </source>
</evidence>
<evidence type="ECO:0000256" key="1">
    <source>
        <dbReference type="SAM" id="Phobius"/>
    </source>
</evidence>
<keyword evidence="1" id="KW-0472">Membrane</keyword>
<dbReference type="EMBL" id="PIXR01000681">
    <property type="protein sequence ID" value="TBU05416.1"/>
    <property type="molecule type" value="Genomic_DNA"/>
</dbReference>
<gene>
    <name evidence="2" type="ORF">CWI39_0681p0010</name>
</gene>
<reference evidence="2 3" key="1">
    <citation type="submission" date="2017-12" db="EMBL/GenBank/DDBJ databases">
        <authorList>
            <person name="Pombert J.-F."/>
            <person name="Haag K.L."/>
            <person name="Ebert D."/>
        </authorList>
    </citation>
    <scope>NUCLEOTIDE SEQUENCE [LARGE SCALE GENOMIC DNA]</scope>
    <source>
        <strain evidence="2">IL-BN-2</strain>
    </source>
</reference>
<dbReference type="Proteomes" id="UP000293045">
    <property type="component" value="Unassembled WGS sequence"/>
</dbReference>
<dbReference type="AlphaFoldDB" id="A0A4Q9LCZ1"/>